<dbReference type="PROSITE" id="PS50943">
    <property type="entry name" value="HTH_CROC1"/>
    <property type="match status" value="1"/>
</dbReference>
<organism evidence="2 3">
    <name type="scientific">Faecalicatena contorta</name>
    <dbReference type="NCBI Taxonomy" id="39482"/>
    <lineage>
        <taxon>Bacteria</taxon>
        <taxon>Bacillati</taxon>
        <taxon>Bacillota</taxon>
        <taxon>Clostridia</taxon>
        <taxon>Lachnospirales</taxon>
        <taxon>Lachnospiraceae</taxon>
        <taxon>Faecalicatena</taxon>
    </lineage>
</organism>
<dbReference type="OrthoDB" id="2087154at2"/>
<dbReference type="Proteomes" id="UP000254051">
    <property type="component" value="Unassembled WGS sequence"/>
</dbReference>
<keyword evidence="2" id="KW-0238">DNA-binding</keyword>
<gene>
    <name evidence="2" type="ORF">SAMN05216529_10862</name>
</gene>
<dbReference type="SMART" id="SM00530">
    <property type="entry name" value="HTH_XRE"/>
    <property type="match status" value="1"/>
</dbReference>
<dbReference type="Gene3D" id="1.10.260.40">
    <property type="entry name" value="lambda repressor-like DNA-binding domains"/>
    <property type="match status" value="1"/>
</dbReference>
<evidence type="ECO:0000313" key="2">
    <source>
        <dbReference type="EMBL" id="SUQ14837.1"/>
    </source>
</evidence>
<proteinExistence type="predicted"/>
<dbReference type="SUPFAM" id="SSF47413">
    <property type="entry name" value="lambda repressor-like DNA-binding domains"/>
    <property type="match status" value="1"/>
</dbReference>
<feature type="domain" description="HTH cro/C1-type" evidence="1">
    <location>
        <begin position="7"/>
        <end position="62"/>
    </location>
</feature>
<dbReference type="AlphaFoldDB" id="A0A315ZUY8"/>
<dbReference type="EMBL" id="UHJJ01000008">
    <property type="protein sequence ID" value="SUQ14837.1"/>
    <property type="molecule type" value="Genomic_DNA"/>
</dbReference>
<sequence length="108" mass="12055">MEKARILNELIKKQGYNPRSFAEKCGLPYTTVYTILKNGAGKANVNNVIAMCRALGITVEQLDEMSKGAPATPYEPSYEDVELLIARNGKEFSTEQKMKLIKLLSEID</sequence>
<evidence type="ECO:0000259" key="1">
    <source>
        <dbReference type="PROSITE" id="PS50943"/>
    </source>
</evidence>
<dbReference type="GO" id="GO:0003677">
    <property type="term" value="F:DNA binding"/>
    <property type="evidence" value="ECO:0007669"/>
    <property type="project" value="UniProtKB-KW"/>
</dbReference>
<dbReference type="RefSeq" id="WP_109712084.1">
    <property type="nucleotide sequence ID" value="NZ_QGDS01000008.1"/>
</dbReference>
<accession>A0A315ZUY8</accession>
<reference evidence="3" key="1">
    <citation type="submission" date="2017-07" db="EMBL/GenBank/DDBJ databases">
        <authorList>
            <person name="Varghese N."/>
            <person name="Submissions S."/>
        </authorList>
    </citation>
    <scope>NUCLEOTIDE SEQUENCE [LARGE SCALE GENOMIC DNA]</scope>
    <source>
        <strain evidence="3">NLAE-zl-C134</strain>
    </source>
</reference>
<dbReference type="Pfam" id="PF13443">
    <property type="entry name" value="HTH_26"/>
    <property type="match status" value="1"/>
</dbReference>
<name>A0A315ZUY8_9FIRM</name>
<keyword evidence="3" id="KW-1185">Reference proteome</keyword>
<dbReference type="InterPro" id="IPR001387">
    <property type="entry name" value="Cro/C1-type_HTH"/>
</dbReference>
<protein>
    <submittedName>
        <fullName evidence="2">Cro/C1-type HTH DNA-binding domain-containing protein</fullName>
    </submittedName>
</protein>
<dbReference type="InterPro" id="IPR010982">
    <property type="entry name" value="Lambda_DNA-bd_dom_sf"/>
</dbReference>
<evidence type="ECO:0000313" key="3">
    <source>
        <dbReference type="Proteomes" id="UP000254051"/>
    </source>
</evidence>